<feature type="chain" id="PRO_5003030122" evidence="1">
    <location>
        <begin position="24"/>
        <end position="182"/>
    </location>
</feature>
<dbReference type="PROSITE" id="PS50041">
    <property type="entry name" value="C_TYPE_LECTIN_2"/>
    <property type="match status" value="1"/>
</dbReference>
<sequence length="182" mass="20900">MSRLPILAILLLVSCNYVESCKAIPPVKDINPALRQRVEKEGWTYLPTTQKIYQVFIEEITQPEAKRRCQEKGGQLATIHSKEENDLLYSLSKDASVTTATYRAYIWIGLEKMNGKFQWLDGSPVDYTNWGPGEPNNYRGEESCTQFSQLTLSYGSMDPRGWNDHYCFEEIRGYACEKNVQP</sequence>
<evidence type="ECO:0000256" key="1">
    <source>
        <dbReference type="SAM" id="SignalP"/>
    </source>
</evidence>
<dbReference type="GO" id="GO:0030246">
    <property type="term" value="F:carbohydrate binding"/>
    <property type="evidence" value="ECO:0007669"/>
    <property type="project" value="UniProtKB-KW"/>
</dbReference>
<dbReference type="PANTHER" id="PTHR22803">
    <property type="entry name" value="MANNOSE, PHOSPHOLIPASE, LECTIN RECEPTOR RELATED"/>
    <property type="match status" value="1"/>
</dbReference>
<dbReference type="AlphaFoldDB" id="D2D3S3"/>
<proteinExistence type="evidence at transcript level"/>
<reference evidence="3" key="2">
    <citation type="journal article" date="2009" name="Parasitol. Int.">
        <title>C-type lectins from the nematode parasites Heligmosomoides polygyrus and Nippostrongylus brasiliensis.</title>
        <authorList>
            <person name="Harcus Y."/>
            <person name="Nicoll G."/>
            <person name="Murray J."/>
            <person name="Filbey K."/>
            <person name="Gomez-Escobar N."/>
            <person name="Maizels R.M."/>
        </authorList>
    </citation>
    <scope>NUCLEOTIDE SEQUENCE</scope>
</reference>
<dbReference type="SUPFAM" id="SSF56436">
    <property type="entry name" value="C-type lectin-like"/>
    <property type="match status" value="1"/>
</dbReference>
<name>D2D3S3_NIPBR</name>
<keyword evidence="3" id="KW-0430">Lectin</keyword>
<feature type="signal peptide" evidence="1">
    <location>
        <begin position="1"/>
        <end position="23"/>
    </location>
</feature>
<dbReference type="SMART" id="SM00034">
    <property type="entry name" value="CLECT"/>
    <property type="match status" value="1"/>
</dbReference>
<evidence type="ECO:0000259" key="2">
    <source>
        <dbReference type="PROSITE" id="PS50041"/>
    </source>
</evidence>
<protein>
    <submittedName>
        <fullName evidence="3">C-type lectin-2</fullName>
    </submittedName>
</protein>
<dbReference type="InterPro" id="IPR016186">
    <property type="entry name" value="C-type_lectin-like/link_sf"/>
</dbReference>
<dbReference type="InterPro" id="IPR016187">
    <property type="entry name" value="CTDL_fold"/>
</dbReference>
<evidence type="ECO:0000313" key="3">
    <source>
        <dbReference type="EMBL" id="ACS37723.1"/>
    </source>
</evidence>
<dbReference type="InterPro" id="IPR050111">
    <property type="entry name" value="C-type_lectin/snaclec_domain"/>
</dbReference>
<accession>D2D3S3</accession>
<dbReference type="Gene3D" id="3.10.100.10">
    <property type="entry name" value="Mannose-Binding Protein A, subunit A"/>
    <property type="match status" value="1"/>
</dbReference>
<keyword evidence="1" id="KW-0732">Signal</keyword>
<dbReference type="Pfam" id="PF00059">
    <property type="entry name" value="Lectin_C"/>
    <property type="match status" value="1"/>
</dbReference>
<dbReference type="EMBL" id="FJ456980">
    <property type="protein sequence ID" value="ACS37723.1"/>
    <property type="molecule type" value="mRNA"/>
</dbReference>
<dbReference type="InterPro" id="IPR001304">
    <property type="entry name" value="C-type_lectin-like"/>
</dbReference>
<organism evidence="3">
    <name type="scientific">Nippostrongylus brasiliensis</name>
    <name type="common">Rat hookworm</name>
    <dbReference type="NCBI Taxonomy" id="27835"/>
    <lineage>
        <taxon>Eukaryota</taxon>
        <taxon>Metazoa</taxon>
        <taxon>Ecdysozoa</taxon>
        <taxon>Nematoda</taxon>
        <taxon>Chromadorea</taxon>
        <taxon>Rhabditida</taxon>
        <taxon>Rhabditina</taxon>
        <taxon>Rhabditomorpha</taxon>
        <taxon>Strongyloidea</taxon>
        <taxon>Heligmosomidae</taxon>
        <taxon>Nippostrongylus</taxon>
    </lineage>
</organism>
<feature type="domain" description="C-type lectin" evidence="2">
    <location>
        <begin position="53"/>
        <end position="167"/>
    </location>
</feature>
<reference evidence="3" key="1">
    <citation type="submission" date="2008-11" db="EMBL/GenBank/DDBJ databases">
        <authorList>
            <person name="Harcus Y.J."/>
            <person name="Nicoll G.R."/>
            <person name="Filbey K."/>
            <person name="Gomez-Escobar N."/>
            <person name="Maizels R.M."/>
        </authorList>
    </citation>
    <scope>NUCLEOTIDE SEQUENCE</scope>
</reference>
<dbReference type="PROSITE" id="PS51257">
    <property type="entry name" value="PROKAR_LIPOPROTEIN"/>
    <property type="match status" value="1"/>
</dbReference>